<name>A0AAX6HLZ1_IRIPA</name>
<dbReference type="SMART" id="SM00774">
    <property type="entry name" value="WRKY"/>
    <property type="match status" value="1"/>
</dbReference>
<dbReference type="Proteomes" id="UP001140949">
    <property type="component" value="Unassembled WGS sequence"/>
</dbReference>
<proteinExistence type="predicted"/>
<dbReference type="GO" id="GO:0005634">
    <property type="term" value="C:nucleus"/>
    <property type="evidence" value="ECO:0007669"/>
    <property type="project" value="UniProtKB-SubCell"/>
</dbReference>
<accession>A0AAX6HLZ1</accession>
<evidence type="ECO:0000256" key="6">
    <source>
        <dbReference type="SAM" id="MobiDB-lite"/>
    </source>
</evidence>
<dbReference type="GO" id="GO:0003700">
    <property type="term" value="F:DNA-binding transcription factor activity"/>
    <property type="evidence" value="ECO:0007669"/>
    <property type="project" value="InterPro"/>
</dbReference>
<comment type="subcellular location">
    <subcellularLocation>
        <location evidence="1">Nucleus</location>
    </subcellularLocation>
</comment>
<dbReference type="Pfam" id="PF03106">
    <property type="entry name" value="WRKY"/>
    <property type="match status" value="1"/>
</dbReference>
<evidence type="ECO:0000256" key="3">
    <source>
        <dbReference type="ARBA" id="ARBA00023125"/>
    </source>
</evidence>
<organism evidence="8 9">
    <name type="scientific">Iris pallida</name>
    <name type="common">Sweet iris</name>
    <dbReference type="NCBI Taxonomy" id="29817"/>
    <lineage>
        <taxon>Eukaryota</taxon>
        <taxon>Viridiplantae</taxon>
        <taxon>Streptophyta</taxon>
        <taxon>Embryophyta</taxon>
        <taxon>Tracheophyta</taxon>
        <taxon>Spermatophyta</taxon>
        <taxon>Magnoliopsida</taxon>
        <taxon>Liliopsida</taxon>
        <taxon>Asparagales</taxon>
        <taxon>Iridaceae</taxon>
        <taxon>Iridoideae</taxon>
        <taxon>Irideae</taxon>
        <taxon>Iris</taxon>
    </lineage>
</organism>
<comment type="caution">
    <text evidence="8">The sequence shown here is derived from an EMBL/GenBank/DDBJ whole genome shotgun (WGS) entry which is preliminary data.</text>
</comment>
<dbReference type="EMBL" id="JANAVB010008398">
    <property type="protein sequence ID" value="KAJ6841802.1"/>
    <property type="molecule type" value="Genomic_DNA"/>
</dbReference>
<evidence type="ECO:0000256" key="5">
    <source>
        <dbReference type="ARBA" id="ARBA00023242"/>
    </source>
</evidence>
<evidence type="ECO:0000313" key="8">
    <source>
        <dbReference type="EMBL" id="KAJ6841802.1"/>
    </source>
</evidence>
<dbReference type="AlphaFoldDB" id="A0AAX6HLZ1"/>
<evidence type="ECO:0000259" key="7">
    <source>
        <dbReference type="PROSITE" id="PS50811"/>
    </source>
</evidence>
<reference evidence="8" key="2">
    <citation type="submission" date="2023-04" db="EMBL/GenBank/DDBJ databases">
        <authorList>
            <person name="Bruccoleri R.E."/>
            <person name="Oakeley E.J."/>
            <person name="Faust A.-M."/>
            <person name="Dessus-Babus S."/>
            <person name="Altorfer M."/>
            <person name="Burckhardt D."/>
            <person name="Oertli M."/>
            <person name="Naumann U."/>
            <person name="Petersen F."/>
            <person name="Wong J."/>
        </authorList>
    </citation>
    <scope>NUCLEOTIDE SEQUENCE</scope>
    <source>
        <strain evidence="8">GSM-AAB239-AS_SAM_17_03QT</strain>
        <tissue evidence="8">Leaf</tissue>
    </source>
</reference>
<feature type="region of interest" description="Disordered" evidence="6">
    <location>
        <begin position="67"/>
        <end position="103"/>
    </location>
</feature>
<dbReference type="InterPro" id="IPR044810">
    <property type="entry name" value="WRKY_plant"/>
</dbReference>
<dbReference type="PANTHER" id="PTHR32096:SF146">
    <property type="entry name" value="WRKY TRANSCRIPTION FACTOR 19-RELATED"/>
    <property type="match status" value="1"/>
</dbReference>
<keyword evidence="3" id="KW-0238">DNA-binding</keyword>
<dbReference type="PANTHER" id="PTHR32096">
    <property type="entry name" value="WRKY TRANSCRIPTION FACTOR 30-RELATED-RELATED"/>
    <property type="match status" value="1"/>
</dbReference>
<feature type="region of interest" description="Disordered" evidence="6">
    <location>
        <begin position="203"/>
        <end position="228"/>
    </location>
</feature>
<dbReference type="Gene3D" id="2.20.25.80">
    <property type="entry name" value="WRKY domain"/>
    <property type="match status" value="1"/>
</dbReference>
<dbReference type="InterPro" id="IPR036576">
    <property type="entry name" value="WRKY_dom_sf"/>
</dbReference>
<gene>
    <name evidence="8" type="ORF">M6B38_305400</name>
</gene>
<evidence type="ECO:0000313" key="9">
    <source>
        <dbReference type="Proteomes" id="UP001140949"/>
    </source>
</evidence>
<keyword evidence="5" id="KW-0539">Nucleus</keyword>
<keyword evidence="9" id="KW-1185">Reference proteome</keyword>
<feature type="domain" description="WRKY" evidence="7">
    <location>
        <begin position="110"/>
        <end position="173"/>
    </location>
</feature>
<dbReference type="InterPro" id="IPR003657">
    <property type="entry name" value="WRKY_dom"/>
</dbReference>
<dbReference type="PROSITE" id="PS50811">
    <property type="entry name" value="WRKY"/>
    <property type="match status" value="1"/>
</dbReference>
<dbReference type="SUPFAM" id="SSF118290">
    <property type="entry name" value="WRKY DNA-binding domain"/>
    <property type="match status" value="1"/>
</dbReference>
<feature type="compositionally biased region" description="Polar residues" evidence="6">
    <location>
        <begin position="203"/>
        <end position="214"/>
    </location>
</feature>
<dbReference type="GO" id="GO:0000976">
    <property type="term" value="F:transcription cis-regulatory region binding"/>
    <property type="evidence" value="ECO:0007669"/>
    <property type="project" value="TreeGrafter"/>
</dbReference>
<evidence type="ECO:0000256" key="4">
    <source>
        <dbReference type="ARBA" id="ARBA00023163"/>
    </source>
</evidence>
<evidence type="ECO:0000256" key="1">
    <source>
        <dbReference type="ARBA" id="ARBA00004123"/>
    </source>
</evidence>
<evidence type="ECO:0000256" key="2">
    <source>
        <dbReference type="ARBA" id="ARBA00023015"/>
    </source>
</evidence>
<keyword evidence="2" id="KW-0805">Transcription regulation</keyword>
<keyword evidence="4" id="KW-0804">Transcription</keyword>
<protein>
    <submittedName>
        <fullName evidence="8">WRKY transcription factor 70</fullName>
    </submittedName>
</protein>
<reference evidence="8" key="1">
    <citation type="journal article" date="2023" name="GigaByte">
        <title>Genome assembly of the bearded iris, Iris pallida Lam.</title>
        <authorList>
            <person name="Bruccoleri R.E."/>
            <person name="Oakeley E.J."/>
            <person name="Faust A.M.E."/>
            <person name="Altorfer M."/>
            <person name="Dessus-Babus S."/>
            <person name="Burckhardt D."/>
            <person name="Oertli M."/>
            <person name="Naumann U."/>
            <person name="Petersen F."/>
            <person name="Wong J."/>
        </authorList>
    </citation>
    <scope>NUCLEOTIDE SEQUENCE</scope>
    <source>
        <strain evidence="8">GSM-AAB239-AS_SAM_17_03QT</strain>
    </source>
</reference>
<sequence length="304" mass="33306">MEATKTGYSSHDWKAAVDELTRGRDLASQLGAMLEDALPTSTSRRDLLREISDSFSRALAVLDVSTAVKSEDAHGSQSRELPGKKRKPELSGQRGGYRRSRRVHSSCKSVTTATLNDGHAWRKYGQKAILNSKSPRGYYRCTHKKDQMCLATRHVQQSEDNPSLFVITYIGEHTCQELAETLASLENDPCIIDFSRSSYAAATSSNPPSLQAMRQESDEDGVSSALVNPGSSSSGYFAMPELDMLDESARLVEELKGGASEHGDVTSCLQASSVDDFGWNLGDEYSFDINCIFDYNQGDGGTLY</sequence>